<sequence length="211" mass="22232">MSHMAANWAFAEGFIEEPDAIVAARERAHQLGCSTIGPSTGSALRLLAAAAQARTVVEVGSGAGVASLWLLEGMPRDGVLTTIDPDPAHQRAVKQAFSDAGVTTHRTRAITGDPDAVLPRLADGGYDLFVVTSGALQAELLCDEAYRLLRPGGVAVITHAFASGRLSDPANRDEAVVGLRQWYRSLGDSTLWAPSILPMGDGLLCLMKQDV</sequence>
<dbReference type="GO" id="GO:0032259">
    <property type="term" value="P:methylation"/>
    <property type="evidence" value="ECO:0007669"/>
    <property type="project" value="UniProtKB-KW"/>
</dbReference>
<dbReference type="InterPro" id="IPR029063">
    <property type="entry name" value="SAM-dependent_MTases_sf"/>
</dbReference>
<dbReference type="KEGG" id="jde:Jden_0810"/>
<dbReference type="SUPFAM" id="SSF53335">
    <property type="entry name" value="S-adenosyl-L-methionine-dependent methyltransferases"/>
    <property type="match status" value="1"/>
</dbReference>
<name>C7R2A1_JONDD</name>
<dbReference type="RefSeq" id="WP_015771100.1">
    <property type="nucleotide sequence ID" value="NC_013174.1"/>
</dbReference>
<dbReference type="PROSITE" id="PS51682">
    <property type="entry name" value="SAM_OMT_I"/>
    <property type="match status" value="1"/>
</dbReference>
<dbReference type="InterPro" id="IPR002935">
    <property type="entry name" value="SAM_O-MeTrfase"/>
</dbReference>
<dbReference type="Proteomes" id="UP000000628">
    <property type="component" value="Chromosome"/>
</dbReference>
<dbReference type="GO" id="GO:0008171">
    <property type="term" value="F:O-methyltransferase activity"/>
    <property type="evidence" value="ECO:0007669"/>
    <property type="project" value="InterPro"/>
</dbReference>
<organism evidence="4 5">
    <name type="scientific">Jonesia denitrificans (strain ATCC 14870 / DSM 20603 / BCRC 15368 / CIP 55.134 / JCM 11481 / NBRC 15587 / NCTC 10816 / Prevot 55134)</name>
    <name type="common">Listeria denitrificans</name>
    <dbReference type="NCBI Taxonomy" id="471856"/>
    <lineage>
        <taxon>Bacteria</taxon>
        <taxon>Bacillati</taxon>
        <taxon>Actinomycetota</taxon>
        <taxon>Actinomycetes</taxon>
        <taxon>Micrococcales</taxon>
        <taxon>Jonesiaceae</taxon>
        <taxon>Jonesia</taxon>
    </lineage>
</organism>
<keyword evidence="3" id="KW-0949">S-adenosyl-L-methionine</keyword>
<reference evidence="4 5" key="1">
    <citation type="journal article" date="2009" name="Stand. Genomic Sci.">
        <title>Complete genome sequence of Jonesia denitrificans type strain (Prevot 55134).</title>
        <authorList>
            <person name="Pukall R."/>
            <person name="Gehrich-Schroter G."/>
            <person name="Lapidus A."/>
            <person name="Nolan M."/>
            <person name="Glavina Del Rio T."/>
            <person name="Lucas S."/>
            <person name="Chen F."/>
            <person name="Tice H."/>
            <person name="Pitluck S."/>
            <person name="Cheng J.F."/>
            <person name="Copeland A."/>
            <person name="Saunders E."/>
            <person name="Brettin T."/>
            <person name="Detter J.C."/>
            <person name="Bruce D."/>
            <person name="Goodwin L."/>
            <person name="Pati A."/>
            <person name="Ivanova N."/>
            <person name="Mavromatis K."/>
            <person name="Ovchinnikova G."/>
            <person name="Chen A."/>
            <person name="Palaniappan K."/>
            <person name="Land M."/>
            <person name="Hauser L."/>
            <person name="Chang Y.J."/>
            <person name="Jeffries C.D."/>
            <person name="Chain P."/>
            <person name="Goker M."/>
            <person name="Bristow J."/>
            <person name="Eisen J.A."/>
            <person name="Markowitz V."/>
            <person name="Hugenholtz P."/>
            <person name="Kyrpides N.C."/>
            <person name="Klenk H.P."/>
            <person name="Han C."/>
        </authorList>
    </citation>
    <scope>NUCLEOTIDE SEQUENCE [LARGE SCALE GENOMIC DNA]</scope>
    <source>
        <strain evidence="5">ATCC 14870 / DSM 20603 / BCRC 15368 / CIP 55.134 / JCM 11481 / NBRC 15587 / NCTC 10816 / Prevot 55134</strain>
    </source>
</reference>
<gene>
    <name evidence="4" type="ordered locus">Jden_0810</name>
</gene>
<evidence type="ECO:0000313" key="5">
    <source>
        <dbReference type="Proteomes" id="UP000000628"/>
    </source>
</evidence>
<evidence type="ECO:0000256" key="3">
    <source>
        <dbReference type="ARBA" id="ARBA00022691"/>
    </source>
</evidence>
<keyword evidence="2 4" id="KW-0808">Transferase</keyword>
<dbReference type="AlphaFoldDB" id="C7R2A1"/>
<accession>C7R2A1</accession>
<dbReference type="PANTHER" id="PTHR43167:SF1">
    <property type="entry name" value="PUTATIVE (AFU_ORTHOLOGUE AFUA_6G01830)-RELATED"/>
    <property type="match status" value="1"/>
</dbReference>
<dbReference type="Gene3D" id="3.40.50.150">
    <property type="entry name" value="Vaccinia Virus protein VP39"/>
    <property type="match status" value="1"/>
</dbReference>
<evidence type="ECO:0000313" key="4">
    <source>
        <dbReference type="EMBL" id="ACV08472.1"/>
    </source>
</evidence>
<protein>
    <submittedName>
        <fullName evidence="4">Methyltransferase type 11</fullName>
    </submittedName>
</protein>
<dbReference type="EMBL" id="CP001706">
    <property type="protein sequence ID" value="ACV08472.1"/>
    <property type="molecule type" value="Genomic_DNA"/>
</dbReference>
<proteinExistence type="predicted"/>
<dbReference type="STRING" id="471856.Jden_0810"/>
<dbReference type="eggNOG" id="COG4122">
    <property type="taxonomic scope" value="Bacteria"/>
</dbReference>
<dbReference type="PANTHER" id="PTHR43167">
    <property type="entry name" value="PUTATIVE (AFU_ORTHOLOGUE AFUA_6G01830)-RELATED"/>
    <property type="match status" value="1"/>
</dbReference>
<evidence type="ECO:0000256" key="1">
    <source>
        <dbReference type="ARBA" id="ARBA00022603"/>
    </source>
</evidence>
<dbReference type="CDD" id="cd02440">
    <property type="entry name" value="AdoMet_MTases"/>
    <property type="match status" value="1"/>
</dbReference>
<dbReference type="Pfam" id="PF01596">
    <property type="entry name" value="Methyltransf_3"/>
    <property type="match status" value="1"/>
</dbReference>
<evidence type="ECO:0000256" key="2">
    <source>
        <dbReference type="ARBA" id="ARBA00022679"/>
    </source>
</evidence>
<dbReference type="OrthoDB" id="4774874at2"/>
<dbReference type="HOGENOM" id="CLU_067676_2_0_11"/>
<keyword evidence="1 4" id="KW-0489">Methyltransferase</keyword>
<keyword evidence="5" id="KW-1185">Reference proteome</keyword>